<protein>
    <submittedName>
        <fullName evidence="9">CSON015491 protein</fullName>
    </submittedName>
</protein>
<dbReference type="InterPro" id="IPR029055">
    <property type="entry name" value="Ntn_hydrolases_N"/>
</dbReference>
<organism evidence="9">
    <name type="scientific">Culicoides sonorensis</name>
    <name type="common">Biting midge</name>
    <dbReference type="NCBI Taxonomy" id="179676"/>
    <lineage>
        <taxon>Eukaryota</taxon>
        <taxon>Metazoa</taxon>
        <taxon>Ecdysozoa</taxon>
        <taxon>Arthropoda</taxon>
        <taxon>Hexapoda</taxon>
        <taxon>Insecta</taxon>
        <taxon>Pterygota</taxon>
        <taxon>Neoptera</taxon>
        <taxon>Endopterygota</taxon>
        <taxon>Diptera</taxon>
        <taxon>Nematocera</taxon>
        <taxon>Chironomoidea</taxon>
        <taxon>Ceratopogonidae</taxon>
        <taxon>Ceratopogoninae</taxon>
        <taxon>Culicoides</taxon>
        <taxon>Monoculicoides</taxon>
    </lineage>
</organism>
<dbReference type="InterPro" id="IPR023332">
    <property type="entry name" value="Proteasome_alpha-type"/>
</dbReference>
<dbReference type="GO" id="GO:0006511">
    <property type="term" value="P:ubiquitin-dependent protein catabolic process"/>
    <property type="evidence" value="ECO:0007669"/>
    <property type="project" value="InterPro"/>
</dbReference>
<dbReference type="Gene3D" id="3.60.20.10">
    <property type="entry name" value="Glutamine Phosphoribosylpyrophosphate, subunit 1, domain 1"/>
    <property type="match status" value="1"/>
</dbReference>
<reference evidence="10" key="2">
    <citation type="submission" date="2018-07" db="EMBL/GenBank/DDBJ databases">
        <authorList>
            <person name="Quirk P.G."/>
            <person name="Krulwich T.A."/>
        </authorList>
    </citation>
    <scope>NUCLEOTIDE SEQUENCE</scope>
</reference>
<evidence type="ECO:0000313" key="10">
    <source>
        <dbReference type="EMBL" id="SSX19819.1"/>
    </source>
</evidence>
<comment type="subcellular location">
    <subcellularLocation>
        <location evidence="3">Cytoplasm</location>
    </subcellularLocation>
    <subcellularLocation>
        <location evidence="2">Nucleus</location>
    </subcellularLocation>
</comment>
<feature type="domain" description="Proteasome alpha-type subunits" evidence="8">
    <location>
        <begin position="8"/>
        <end position="30"/>
    </location>
</feature>
<dbReference type="GO" id="GO:0005737">
    <property type="term" value="C:cytoplasm"/>
    <property type="evidence" value="ECO:0007669"/>
    <property type="project" value="UniProtKB-SubCell"/>
</dbReference>
<dbReference type="SMART" id="SM00948">
    <property type="entry name" value="Proteasome_A_N"/>
    <property type="match status" value="1"/>
</dbReference>
<evidence type="ECO:0000256" key="5">
    <source>
        <dbReference type="ARBA" id="ARBA00022942"/>
    </source>
</evidence>
<dbReference type="Pfam" id="PF00227">
    <property type="entry name" value="Proteasome"/>
    <property type="match status" value="1"/>
</dbReference>
<evidence type="ECO:0000256" key="6">
    <source>
        <dbReference type="ARBA" id="ARBA00023242"/>
    </source>
</evidence>
<dbReference type="GO" id="GO:0019773">
    <property type="term" value="C:proteasome core complex, alpha-subunit complex"/>
    <property type="evidence" value="ECO:0007669"/>
    <property type="project" value="UniProtKB-UniRule"/>
</dbReference>
<dbReference type="CDD" id="cd03751">
    <property type="entry name" value="proteasome_alpha_type_3"/>
    <property type="match status" value="1"/>
</dbReference>
<comment type="similarity">
    <text evidence="7">Belongs to the peptidase T1A family.</text>
</comment>
<dbReference type="VEuPathDB" id="VectorBase:CSON015491"/>
<dbReference type="FunFam" id="3.60.20.10:FF:000007">
    <property type="entry name" value="Proteasome subunit alpha type"/>
    <property type="match status" value="1"/>
</dbReference>
<evidence type="ECO:0000256" key="3">
    <source>
        <dbReference type="ARBA" id="ARBA00004496"/>
    </source>
</evidence>
<dbReference type="GO" id="GO:0005634">
    <property type="term" value="C:nucleus"/>
    <property type="evidence" value="ECO:0007669"/>
    <property type="project" value="UniProtKB-SubCell"/>
</dbReference>
<sequence length="251" mass="27670">MSSIGTGYDLSASQFSQDGRIFQVEYACKAVENSGTIVGLRGKDGVVLAVEKLITSKLYEEDSGSRIFTIDKHIGLAFSGLNADGRAIVQIAREEATNYRQQYDRPIPLKQLNDRLSSYLHAYTLYSAVRPFGVSIIIAAWTPENGSEMYMLDPSGLALGYFGCAVGKAKQSAKTEIEKLKLSELTARQLASEASKIIYQVHDELKDKEFKLELSWVGADTQGLHKLVPNDVYVEANKAGKEAMEDDEDLD</sequence>
<evidence type="ECO:0000256" key="2">
    <source>
        <dbReference type="ARBA" id="ARBA00004123"/>
    </source>
</evidence>
<evidence type="ECO:0000259" key="8">
    <source>
        <dbReference type="SMART" id="SM00948"/>
    </source>
</evidence>
<dbReference type="Pfam" id="PF10584">
    <property type="entry name" value="Proteasome_A_N"/>
    <property type="match status" value="1"/>
</dbReference>
<dbReference type="EMBL" id="UFQT01000098">
    <property type="protein sequence ID" value="SSX19819.1"/>
    <property type="molecule type" value="Genomic_DNA"/>
</dbReference>
<evidence type="ECO:0000256" key="4">
    <source>
        <dbReference type="ARBA" id="ARBA00022490"/>
    </source>
</evidence>
<proteinExistence type="inferred from homology"/>
<evidence type="ECO:0000256" key="7">
    <source>
        <dbReference type="PROSITE-ProRule" id="PRU00808"/>
    </source>
</evidence>
<keyword evidence="4" id="KW-0963">Cytoplasm</keyword>
<reference evidence="9" key="1">
    <citation type="submission" date="2018-04" db="EMBL/GenBank/DDBJ databases">
        <authorList>
            <person name="Go L.Y."/>
            <person name="Mitchell J.A."/>
        </authorList>
    </citation>
    <scope>NUCLEOTIDE SEQUENCE</scope>
    <source>
        <tissue evidence="9">Whole organism</tissue>
    </source>
</reference>
<gene>
    <name evidence="9" type="primary">CSON015491</name>
</gene>
<keyword evidence="6" id="KW-0539">Nucleus</keyword>
<dbReference type="EMBL" id="UFQS01000098">
    <property type="protein sequence ID" value="SSW99439.1"/>
    <property type="molecule type" value="Genomic_DNA"/>
</dbReference>
<keyword evidence="5 7" id="KW-0647">Proteasome</keyword>
<dbReference type="AlphaFoldDB" id="A0A336K458"/>
<dbReference type="InterPro" id="IPR001353">
    <property type="entry name" value="Proteasome_sua/b"/>
</dbReference>
<accession>A0A336K458</accession>
<evidence type="ECO:0000256" key="1">
    <source>
        <dbReference type="ARBA" id="ARBA00002000"/>
    </source>
</evidence>
<dbReference type="SUPFAM" id="SSF56235">
    <property type="entry name" value="N-terminal nucleophile aminohydrolases (Ntn hydrolases)"/>
    <property type="match status" value="1"/>
</dbReference>
<dbReference type="OMA" id="RVSMYMH"/>
<evidence type="ECO:0000313" key="9">
    <source>
        <dbReference type="EMBL" id="SSW99439.1"/>
    </source>
</evidence>
<dbReference type="InterPro" id="IPR000426">
    <property type="entry name" value="Proteasome_asu_N"/>
</dbReference>
<dbReference type="PROSITE" id="PS51475">
    <property type="entry name" value="PROTEASOME_ALPHA_2"/>
    <property type="match status" value="1"/>
</dbReference>
<dbReference type="InterPro" id="IPR050115">
    <property type="entry name" value="Proteasome_alpha"/>
</dbReference>
<name>A0A336K458_CULSO</name>
<dbReference type="PANTHER" id="PTHR11599">
    <property type="entry name" value="PROTEASOME SUBUNIT ALPHA/BETA"/>
    <property type="match status" value="1"/>
</dbReference>
<comment type="function">
    <text evidence="1">The proteasome is a multicatalytic proteinase complex which is characterized by its ability to cleave peptides with Arg, Phe, Tyr, Leu, and Glu adjacent to the leaving group at neutral or slightly basic pH. The proteasome has an ATP-dependent proteolytic activity.</text>
</comment>